<proteinExistence type="predicted"/>
<dbReference type="EMBL" id="FOYT01000001">
    <property type="protein sequence ID" value="SFR36368.1"/>
    <property type="molecule type" value="Genomic_DNA"/>
</dbReference>
<protein>
    <recommendedName>
        <fullName evidence="4">DUF4386 domain-containing protein</fullName>
    </recommendedName>
</protein>
<dbReference type="RefSeq" id="WP_089804193.1">
    <property type="nucleotide sequence ID" value="NZ_FOYT01000001.1"/>
</dbReference>
<dbReference type="OrthoDB" id="351112at2157"/>
<sequence>MVETTIRSDEGYVPESDEVNLADHSVRRGSLIAGLALLVMTPLAAFANFAVLDALVTPGNAAQTASAILNAEGTFRFAIASLFVVAVLDLTVAWALYVVFEPVSRGIALLMAWFRIVFAGIFMVAISQLTGVLSILTTANSVSAFSTEQHYAQALLGVNAFYDIWDAALILVGLHLVLLGYLVYRSGAVPSYKSGYVPKVLGVLLAIAGVGYVIDSFGRVLLTGYSFEVAAFTFVGEVLLIFWLFIYGRRIGLGEKAASITD</sequence>
<reference evidence="3" key="1">
    <citation type="submission" date="2016-10" db="EMBL/GenBank/DDBJ databases">
        <authorList>
            <person name="Varghese N."/>
            <person name="Submissions S."/>
        </authorList>
    </citation>
    <scope>NUCLEOTIDE SEQUENCE [LARGE SCALE GENOMIC DNA]</scope>
    <source>
        <strain evidence="3">CGMCC 1.7736</strain>
    </source>
</reference>
<keyword evidence="1" id="KW-0812">Transmembrane</keyword>
<accession>A0A1I6G2G1</accession>
<gene>
    <name evidence="2" type="ORF">SAMN04487947_0454</name>
</gene>
<feature type="transmembrane region" description="Helical" evidence="1">
    <location>
        <begin position="196"/>
        <end position="214"/>
    </location>
</feature>
<evidence type="ECO:0000313" key="3">
    <source>
        <dbReference type="Proteomes" id="UP000198531"/>
    </source>
</evidence>
<keyword evidence="1" id="KW-1133">Transmembrane helix</keyword>
<dbReference type="Proteomes" id="UP000198531">
    <property type="component" value="Unassembled WGS sequence"/>
</dbReference>
<name>A0A1I6G2G1_9EURY</name>
<feature type="transmembrane region" description="Helical" evidence="1">
    <location>
        <begin position="31"/>
        <end position="55"/>
    </location>
</feature>
<keyword evidence="3" id="KW-1185">Reference proteome</keyword>
<evidence type="ECO:0008006" key="4">
    <source>
        <dbReference type="Google" id="ProtNLM"/>
    </source>
</evidence>
<keyword evidence="1" id="KW-0472">Membrane</keyword>
<dbReference type="Pfam" id="PF14329">
    <property type="entry name" value="DUF4386"/>
    <property type="match status" value="1"/>
</dbReference>
<feature type="transmembrane region" description="Helical" evidence="1">
    <location>
        <begin position="164"/>
        <end position="184"/>
    </location>
</feature>
<dbReference type="InterPro" id="IPR025495">
    <property type="entry name" value="DUF4386"/>
</dbReference>
<organism evidence="2 3">
    <name type="scientific">Halogeometricum rufum</name>
    <dbReference type="NCBI Taxonomy" id="553469"/>
    <lineage>
        <taxon>Archaea</taxon>
        <taxon>Methanobacteriati</taxon>
        <taxon>Methanobacteriota</taxon>
        <taxon>Stenosarchaea group</taxon>
        <taxon>Halobacteria</taxon>
        <taxon>Halobacteriales</taxon>
        <taxon>Haloferacaceae</taxon>
        <taxon>Halogeometricum</taxon>
    </lineage>
</organism>
<dbReference type="AlphaFoldDB" id="A0A1I6G2G1"/>
<evidence type="ECO:0000313" key="2">
    <source>
        <dbReference type="EMBL" id="SFR36368.1"/>
    </source>
</evidence>
<evidence type="ECO:0000256" key="1">
    <source>
        <dbReference type="SAM" id="Phobius"/>
    </source>
</evidence>
<feature type="transmembrane region" description="Helical" evidence="1">
    <location>
        <begin position="112"/>
        <end position="136"/>
    </location>
</feature>
<feature type="transmembrane region" description="Helical" evidence="1">
    <location>
        <begin position="226"/>
        <end position="246"/>
    </location>
</feature>
<feature type="transmembrane region" description="Helical" evidence="1">
    <location>
        <begin position="75"/>
        <end position="100"/>
    </location>
</feature>